<evidence type="ECO:0000256" key="1">
    <source>
        <dbReference type="ARBA" id="ARBA00004167"/>
    </source>
</evidence>
<feature type="transmembrane region" description="Helical" evidence="8">
    <location>
        <begin position="140"/>
        <end position="157"/>
    </location>
</feature>
<evidence type="ECO:0000256" key="9">
    <source>
        <dbReference type="SAM" id="SignalP"/>
    </source>
</evidence>
<protein>
    <recommendedName>
        <fullName evidence="10">ER membrane protein complex subunit 7 beta-sandwich domain-containing protein</fullName>
    </recommendedName>
</protein>
<comment type="similarity">
    <text evidence="2">Belongs to the EMC7 family.</text>
</comment>
<evidence type="ECO:0000259" key="10">
    <source>
        <dbReference type="Pfam" id="PF09430"/>
    </source>
</evidence>
<feature type="signal peptide" evidence="9">
    <location>
        <begin position="1"/>
        <end position="19"/>
    </location>
</feature>
<dbReference type="Pfam" id="PF09430">
    <property type="entry name" value="EMC7_beta-sandw"/>
    <property type="match status" value="1"/>
</dbReference>
<dbReference type="GO" id="GO:0030246">
    <property type="term" value="F:carbohydrate binding"/>
    <property type="evidence" value="ECO:0007669"/>
    <property type="project" value="InterPro"/>
</dbReference>
<evidence type="ECO:0000256" key="6">
    <source>
        <dbReference type="ARBA" id="ARBA00023136"/>
    </source>
</evidence>
<proteinExistence type="inferred from homology"/>
<keyword evidence="4 9" id="KW-0732">Signal</keyword>
<comment type="caution">
    <text evidence="11">The sequence shown here is derived from an EMBL/GenBank/DDBJ whole genome shotgun (WGS) entry which is preliminary data.</text>
</comment>
<organism evidence="11 12">
    <name type="scientific">Edaphochlamys debaryana</name>
    <dbReference type="NCBI Taxonomy" id="47281"/>
    <lineage>
        <taxon>Eukaryota</taxon>
        <taxon>Viridiplantae</taxon>
        <taxon>Chlorophyta</taxon>
        <taxon>core chlorophytes</taxon>
        <taxon>Chlorophyceae</taxon>
        <taxon>CS clade</taxon>
        <taxon>Chlamydomonadales</taxon>
        <taxon>Chlamydomonadales incertae sedis</taxon>
        <taxon>Edaphochlamys</taxon>
    </lineage>
</organism>
<evidence type="ECO:0000256" key="4">
    <source>
        <dbReference type="ARBA" id="ARBA00022729"/>
    </source>
</evidence>
<evidence type="ECO:0000256" key="5">
    <source>
        <dbReference type="ARBA" id="ARBA00022989"/>
    </source>
</evidence>
<dbReference type="PANTHER" id="PTHR13605">
    <property type="entry name" value="ER MEMBRANE PROTEIN COMPLEX SUBUNIT 7"/>
    <property type="match status" value="1"/>
</dbReference>
<feature type="region of interest" description="Disordered" evidence="7">
    <location>
        <begin position="169"/>
        <end position="197"/>
    </location>
</feature>
<dbReference type="PANTHER" id="PTHR13605:SF4">
    <property type="entry name" value="ER MEMBRANE PROTEIN COMPLEX SUBUNIT 7"/>
    <property type="match status" value="1"/>
</dbReference>
<dbReference type="GO" id="GO:0072546">
    <property type="term" value="C:EMC complex"/>
    <property type="evidence" value="ECO:0007669"/>
    <property type="project" value="TreeGrafter"/>
</dbReference>
<evidence type="ECO:0000313" key="12">
    <source>
        <dbReference type="Proteomes" id="UP000612055"/>
    </source>
</evidence>
<sequence length="197" mass="22140">MHLAALCLGLLAVLGLASADEPFEVAGRVIIPPTYSHATTELILRTQSGEEIRSYVDSDGSFAFRDLPPGIHTLQPFHLKLVYPEFRLEISRKGTLTRASLSHNRQMVLQAPLVLRPAMEAAYYEKRKPFDLWGFVKSPYGLMIMFSLFAIIVFPRMKMDPEDYKEMQEAMRVQGSGAEASGGGQQRAQPQARLRDR</sequence>
<feature type="chain" id="PRO_5032983770" description="ER membrane protein complex subunit 7 beta-sandwich domain-containing protein" evidence="9">
    <location>
        <begin position="20"/>
        <end position="197"/>
    </location>
</feature>
<keyword evidence="3 8" id="KW-0812">Transmembrane</keyword>
<comment type="subcellular location">
    <subcellularLocation>
        <location evidence="1">Membrane</location>
        <topology evidence="1">Single-pass membrane protein</topology>
    </subcellularLocation>
</comment>
<gene>
    <name evidence="11" type="ORF">HYH03_009656</name>
</gene>
<dbReference type="Proteomes" id="UP000612055">
    <property type="component" value="Unassembled WGS sequence"/>
</dbReference>
<evidence type="ECO:0000256" key="2">
    <source>
        <dbReference type="ARBA" id="ARBA00008880"/>
    </source>
</evidence>
<dbReference type="AlphaFoldDB" id="A0A836BWP9"/>
<dbReference type="OrthoDB" id="27095at2759"/>
<dbReference type="EMBL" id="JAEHOE010000048">
    <property type="protein sequence ID" value="KAG2491921.1"/>
    <property type="molecule type" value="Genomic_DNA"/>
</dbReference>
<name>A0A836BWP9_9CHLO</name>
<feature type="compositionally biased region" description="Low complexity" evidence="7">
    <location>
        <begin position="186"/>
        <end position="197"/>
    </location>
</feature>
<reference evidence="11" key="1">
    <citation type="journal article" date="2020" name="bioRxiv">
        <title>Comparative genomics of Chlamydomonas.</title>
        <authorList>
            <person name="Craig R.J."/>
            <person name="Hasan A.R."/>
            <person name="Ness R.W."/>
            <person name="Keightley P.D."/>
        </authorList>
    </citation>
    <scope>NUCLEOTIDE SEQUENCE</scope>
    <source>
        <strain evidence="11">CCAP 11/70</strain>
    </source>
</reference>
<dbReference type="SUPFAM" id="SSF49452">
    <property type="entry name" value="Starch-binding domain-like"/>
    <property type="match status" value="1"/>
</dbReference>
<evidence type="ECO:0000313" key="11">
    <source>
        <dbReference type="EMBL" id="KAG2491921.1"/>
    </source>
</evidence>
<keyword evidence="5 8" id="KW-1133">Transmembrane helix</keyword>
<keyword evidence="12" id="KW-1185">Reference proteome</keyword>
<keyword evidence="6 8" id="KW-0472">Membrane</keyword>
<dbReference type="InterPro" id="IPR019008">
    <property type="entry name" value="Beta_sandwich_EMC7"/>
</dbReference>
<feature type="domain" description="ER membrane protein complex subunit 7 beta-sandwich" evidence="10">
    <location>
        <begin position="37"/>
        <end position="143"/>
    </location>
</feature>
<dbReference type="InterPro" id="IPR013784">
    <property type="entry name" value="Carb-bd-like_fold"/>
</dbReference>
<evidence type="ECO:0000256" key="8">
    <source>
        <dbReference type="SAM" id="Phobius"/>
    </source>
</evidence>
<accession>A0A836BWP9</accession>
<evidence type="ECO:0000256" key="7">
    <source>
        <dbReference type="SAM" id="MobiDB-lite"/>
    </source>
</evidence>
<dbReference type="InterPro" id="IPR039163">
    <property type="entry name" value="EMC7"/>
</dbReference>
<evidence type="ECO:0000256" key="3">
    <source>
        <dbReference type="ARBA" id="ARBA00022692"/>
    </source>
</evidence>